<organism evidence="2 3">
    <name type="scientific">Flavobacterium chungangense</name>
    <dbReference type="NCBI Taxonomy" id="554283"/>
    <lineage>
        <taxon>Bacteria</taxon>
        <taxon>Pseudomonadati</taxon>
        <taxon>Bacteroidota</taxon>
        <taxon>Flavobacteriia</taxon>
        <taxon>Flavobacteriales</taxon>
        <taxon>Flavobacteriaceae</taxon>
        <taxon>Flavobacterium</taxon>
    </lineage>
</organism>
<reference evidence="2 3" key="1">
    <citation type="submission" date="2020-06" db="EMBL/GenBank/DDBJ databases">
        <authorList>
            <person name="Criscuolo A."/>
        </authorList>
    </citation>
    <scope>NUCLEOTIDE SEQUENCE [LARGE SCALE GENOMIC DNA]</scope>
    <source>
        <strain evidence="3">CIP 110025</strain>
    </source>
</reference>
<proteinExistence type="predicted"/>
<dbReference type="AlphaFoldDB" id="A0A6V6ZGB7"/>
<evidence type="ECO:0000256" key="1">
    <source>
        <dbReference type="SAM" id="Phobius"/>
    </source>
</evidence>
<comment type="caution">
    <text evidence="2">The sequence shown here is derived from an EMBL/GenBank/DDBJ whole genome shotgun (WGS) entry which is preliminary data.</text>
</comment>
<accession>A0A6V6ZGB7</accession>
<evidence type="ECO:0000313" key="2">
    <source>
        <dbReference type="EMBL" id="CAD0009992.1"/>
    </source>
</evidence>
<feature type="transmembrane region" description="Helical" evidence="1">
    <location>
        <begin position="36"/>
        <end position="61"/>
    </location>
</feature>
<keyword evidence="1" id="KW-0812">Transmembrane</keyword>
<keyword evidence="1" id="KW-0472">Membrane</keyword>
<keyword evidence="3" id="KW-1185">Reference proteome</keyword>
<sequence length="129" mass="15202">MNFYIKNLITYLYLIVLSPIVFLLYVYFQHYSGQHVLIGLILMILNCLIASVLSFLLLFIFKRSSQISLFKSSLIFSIVYGLTLLIIFDINPFQYHQTEIQNIKRCFLFSEIIAWSTLCILLKVTRNFE</sequence>
<gene>
    <name evidence="2" type="ORF">FLACHUCJ7_04632</name>
</gene>
<dbReference type="Proteomes" id="UP000556700">
    <property type="component" value="Unassembled WGS sequence"/>
</dbReference>
<feature type="transmembrane region" description="Helical" evidence="1">
    <location>
        <begin position="73"/>
        <end position="95"/>
    </location>
</feature>
<keyword evidence="1" id="KW-1133">Transmembrane helix</keyword>
<dbReference type="EMBL" id="CAIJDO010000364">
    <property type="protein sequence ID" value="CAD0009992.1"/>
    <property type="molecule type" value="Genomic_DNA"/>
</dbReference>
<evidence type="ECO:0000313" key="3">
    <source>
        <dbReference type="Proteomes" id="UP000556700"/>
    </source>
</evidence>
<protein>
    <submittedName>
        <fullName evidence="2">Uncharacterized protein</fullName>
    </submittedName>
</protein>
<feature type="transmembrane region" description="Helical" evidence="1">
    <location>
        <begin position="12"/>
        <end position="30"/>
    </location>
</feature>
<name>A0A6V6ZGB7_9FLAO</name>